<dbReference type="PRINTS" id="PR00455">
    <property type="entry name" value="HTHTETR"/>
</dbReference>
<organism evidence="4 5">
    <name type="scientific">Alteribacillus bidgolensis</name>
    <dbReference type="NCBI Taxonomy" id="930129"/>
    <lineage>
        <taxon>Bacteria</taxon>
        <taxon>Bacillati</taxon>
        <taxon>Bacillota</taxon>
        <taxon>Bacilli</taxon>
        <taxon>Bacillales</taxon>
        <taxon>Bacillaceae</taxon>
        <taxon>Alteribacillus</taxon>
    </lineage>
</organism>
<dbReference type="Pfam" id="PF00440">
    <property type="entry name" value="TetR_N"/>
    <property type="match status" value="1"/>
</dbReference>
<dbReference type="EMBL" id="FNDU01000002">
    <property type="protein sequence ID" value="SDH73449.1"/>
    <property type="molecule type" value="Genomic_DNA"/>
</dbReference>
<feature type="domain" description="HTH tetR-type" evidence="3">
    <location>
        <begin position="5"/>
        <end position="65"/>
    </location>
</feature>
<dbReference type="PANTHER" id="PTHR30055">
    <property type="entry name" value="HTH-TYPE TRANSCRIPTIONAL REGULATOR RUTR"/>
    <property type="match status" value="1"/>
</dbReference>
<dbReference type="AlphaFoldDB" id="A0A1G8EUQ7"/>
<dbReference type="InterPro" id="IPR050109">
    <property type="entry name" value="HTH-type_TetR-like_transc_reg"/>
</dbReference>
<reference evidence="4 5" key="1">
    <citation type="submission" date="2016-10" db="EMBL/GenBank/DDBJ databases">
        <authorList>
            <person name="de Groot N.N."/>
        </authorList>
    </citation>
    <scope>NUCLEOTIDE SEQUENCE [LARGE SCALE GENOMIC DNA]</scope>
    <source>
        <strain evidence="5">P4B,CCM 7963,CECT 7998,DSM 25260,IBRC-M 10614,KCTC 13821</strain>
    </source>
</reference>
<dbReference type="PROSITE" id="PS50977">
    <property type="entry name" value="HTH_TETR_2"/>
    <property type="match status" value="1"/>
</dbReference>
<dbReference type="PANTHER" id="PTHR30055:SF199">
    <property type="entry name" value="HTH-TYPE TRANSCRIPTIONAL REGULATOR YTTP-RELATED"/>
    <property type="match status" value="1"/>
</dbReference>
<evidence type="ECO:0000313" key="4">
    <source>
        <dbReference type="EMBL" id="SDH73449.1"/>
    </source>
</evidence>
<evidence type="ECO:0000256" key="2">
    <source>
        <dbReference type="PROSITE-ProRule" id="PRU00335"/>
    </source>
</evidence>
<dbReference type="NCBIfam" id="NF037937">
    <property type="entry name" value="septum_RefZ"/>
    <property type="match status" value="1"/>
</dbReference>
<dbReference type="SUPFAM" id="SSF46689">
    <property type="entry name" value="Homeodomain-like"/>
    <property type="match status" value="1"/>
</dbReference>
<proteinExistence type="predicted"/>
<dbReference type="GO" id="GO:0003700">
    <property type="term" value="F:DNA-binding transcription factor activity"/>
    <property type="evidence" value="ECO:0007669"/>
    <property type="project" value="TreeGrafter"/>
</dbReference>
<dbReference type="InterPro" id="IPR009057">
    <property type="entry name" value="Homeodomain-like_sf"/>
</dbReference>
<dbReference type="SUPFAM" id="SSF48498">
    <property type="entry name" value="Tetracyclin repressor-like, C-terminal domain"/>
    <property type="match status" value="1"/>
</dbReference>
<name>A0A1G8EUQ7_9BACI</name>
<feature type="DNA-binding region" description="H-T-H motif" evidence="2">
    <location>
        <begin position="28"/>
        <end position="47"/>
    </location>
</feature>
<dbReference type="InterPro" id="IPR036271">
    <property type="entry name" value="Tet_transcr_reg_TetR-rel_C_sf"/>
</dbReference>
<accession>A0A1G8EUQ7</accession>
<dbReference type="GO" id="GO:0000976">
    <property type="term" value="F:transcription cis-regulatory region binding"/>
    <property type="evidence" value="ECO:0007669"/>
    <property type="project" value="TreeGrafter"/>
</dbReference>
<dbReference type="RefSeq" id="WP_170031812.1">
    <property type="nucleotide sequence ID" value="NZ_FNDU01000002.1"/>
</dbReference>
<dbReference type="STRING" id="930129.SAMN05216352_102383"/>
<dbReference type="Gene3D" id="1.10.357.10">
    <property type="entry name" value="Tetracycline Repressor, domain 2"/>
    <property type="match status" value="1"/>
</dbReference>
<sequence length="224" mass="26050">MSATESTKEKMLEAATILFTSKGFHGTSIREIAAKTGVNISLVSYYFGGKQGLLEALMTDFLEGYMSELEQAVKVTHTDAYEKMLYMAERSLTYMQQRHLRARFVLREMTLDSTLIREITSTYLMKEKHLYSIVLKKGIQEGTFAPIPVSWTIMQFRGMVIMPYLHHQYVREVFHLQPQQPHFITVYRKELREWASKVLLREKKKNQEPAAFAANEQQADYVHP</sequence>
<keyword evidence="5" id="KW-1185">Reference proteome</keyword>
<evidence type="ECO:0000259" key="3">
    <source>
        <dbReference type="PROSITE" id="PS50977"/>
    </source>
</evidence>
<evidence type="ECO:0000313" key="5">
    <source>
        <dbReference type="Proteomes" id="UP000199017"/>
    </source>
</evidence>
<evidence type="ECO:0000256" key="1">
    <source>
        <dbReference type="ARBA" id="ARBA00023125"/>
    </source>
</evidence>
<dbReference type="InterPro" id="IPR001647">
    <property type="entry name" value="HTH_TetR"/>
</dbReference>
<gene>
    <name evidence="4" type="ORF">SAMN05216352_102383</name>
</gene>
<protein>
    <submittedName>
        <fullName evidence="4">Transcriptional regulator, TetR family</fullName>
    </submittedName>
</protein>
<keyword evidence="1 2" id="KW-0238">DNA-binding</keyword>
<dbReference type="Proteomes" id="UP000199017">
    <property type="component" value="Unassembled WGS sequence"/>
</dbReference>